<evidence type="ECO:0008006" key="3">
    <source>
        <dbReference type="Google" id="ProtNLM"/>
    </source>
</evidence>
<dbReference type="PANTHER" id="PTHR47074:SF48">
    <property type="entry name" value="POLYNUCLEOTIDYL TRANSFERASE, RIBONUCLEASE H-LIKE SUPERFAMILY PROTEIN"/>
    <property type="match status" value="1"/>
</dbReference>
<evidence type="ECO:0000313" key="1">
    <source>
        <dbReference type="EMBL" id="KAF8694933.1"/>
    </source>
</evidence>
<reference evidence="1" key="1">
    <citation type="submission" date="2020-07" db="EMBL/GenBank/DDBJ databases">
        <title>Genome sequence and genetic diversity analysis of an under-domesticated orphan crop, white fonio (Digitaria exilis).</title>
        <authorList>
            <person name="Bennetzen J.L."/>
            <person name="Chen S."/>
            <person name="Ma X."/>
            <person name="Wang X."/>
            <person name="Yssel A.E.J."/>
            <person name="Chaluvadi S.R."/>
            <person name="Johnson M."/>
            <person name="Gangashetty P."/>
            <person name="Hamidou F."/>
            <person name="Sanogo M.D."/>
            <person name="Zwaenepoel A."/>
            <person name="Wallace J."/>
            <person name="Van De Peer Y."/>
            <person name="Van Deynze A."/>
        </authorList>
    </citation>
    <scope>NUCLEOTIDE SEQUENCE</scope>
    <source>
        <tissue evidence="1">Leaves</tissue>
    </source>
</reference>
<proteinExistence type="predicted"/>
<gene>
    <name evidence="1" type="ORF">HU200_038039</name>
</gene>
<evidence type="ECO:0000313" key="2">
    <source>
        <dbReference type="Proteomes" id="UP000636709"/>
    </source>
</evidence>
<dbReference type="EMBL" id="JACEFO010001901">
    <property type="protein sequence ID" value="KAF8694933.1"/>
    <property type="molecule type" value="Genomic_DNA"/>
</dbReference>
<keyword evidence="2" id="KW-1185">Reference proteome</keyword>
<organism evidence="1 2">
    <name type="scientific">Digitaria exilis</name>
    <dbReference type="NCBI Taxonomy" id="1010633"/>
    <lineage>
        <taxon>Eukaryota</taxon>
        <taxon>Viridiplantae</taxon>
        <taxon>Streptophyta</taxon>
        <taxon>Embryophyta</taxon>
        <taxon>Tracheophyta</taxon>
        <taxon>Spermatophyta</taxon>
        <taxon>Magnoliopsida</taxon>
        <taxon>Liliopsida</taxon>
        <taxon>Poales</taxon>
        <taxon>Poaceae</taxon>
        <taxon>PACMAD clade</taxon>
        <taxon>Panicoideae</taxon>
        <taxon>Panicodae</taxon>
        <taxon>Paniceae</taxon>
        <taxon>Anthephorinae</taxon>
        <taxon>Digitaria</taxon>
    </lineage>
</organism>
<dbReference type="AlphaFoldDB" id="A0A835BEP7"/>
<comment type="caution">
    <text evidence="1">The sequence shown here is derived from an EMBL/GenBank/DDBJ whole genome shotgun (WGS) entry which is preliminary data.</text>
</comment>
<protein>
    <recommendedName>
        <fullName evidence="3">RNase H type-1 domain-containing protein</fullName>
    </recommendedName>
</protein>
<dbReference type="Proteomes" id="UP000636709">
    <property type="component" value="Unassembled WGS sequence"/>
</dbReference>
<name>A0A835BEP7_9POAL</name>
<dbReference type="InterPro" id="IPR052929">
    <property type="entry name" value="RNase_H-like_EbsB-rel"/>
</dbReference>
<dbReference type="PANTHER" id="PTHR47074">
    <property type="entry name" value="BNAC02G40300D PROTEIN"/>
    <property type="match status" value="1"/>
</dbReference>
<accession>A0A835BEP7</accession>
<sequence length="260" mass="29209">MEDAFHAVVVCPHARDLRHAMRKYWTLPKEDLVNSGPDWLLLLLDRYDAQTCANFLMLIWRCWSVRNAVLKAGESVSVEGSVVFLIRYRESLLLARQQEVEVDARGRQKVHKKRWMPPAVGALKVNVDGAFYLETGDAGLGVVVRDDAGQLLLMASRRIFHSLPDPGSCREPGTLGKEAHPLGKGFAESRLSAKLTRQRFSRRSTLCREPSVGFQGKAFAVCTGGICREHVASRQRAVTPGFRKKTRCISYVCQDQFSHI</sequence>
<dbReference type="OrthoDB" id="692464at2759"/>